<dbReference type="EC" id="6.3.2.1" evidence="8"/>
<accession>A0A7C5U3B4</accession>
<name>A0A7C5U3B4_9BACT</name>
<comment type="subunit">
    <text evidence="8">Homodimer.</text>
</comment>
<dbReference type="NCBIfam" id="TIGR00018">
    <property type="entry name" value="panC"/>
    <property type="match status" value="1"/>
</dbReference>
<feature type="binding site" evidence="8">
    <location>
        <position position="176"/>
    </location>
    <ligand>
        <name>ATP</name>
        <dbReference type="ChEBI" id="CHEBI:30616"/>
    </ligand>
</feature>
<feature type="binding site" evidence="8">
    <location>
        <position position="61"/>
    </location>
    <ligand>
        <name>beta-alanine</name>
        <dbReference type="ChEBI" id="CHEBI:57966"/>
    </ligand>
</feature>
<dbReference type="GO" id="GO:0004592">
    <property type="term" value="F:pantoate-beta-alanine ligase activity"/>
    <property type="evidence" value="ECO:0007669"/>
    <property type="project" value="UniProtKB-UniRule"/>
</dbReference>
<dbReference type="NCBIfam" id="TIGR00125">
    <property type="entry name" value="cyt_tran_rel"/>
    <property type="match status" value="1"/>
</dbReference>
<dbReference type="EMBL" id="DRXW01000287">
    <property type="protein sequence ID" value="HHR34237.1"/>
    <property type="molecule type" value="Genomic_DNA"/>
</dbReference>
<dbReference type="AlphaFoldDB" id="A0A7C5U3B4"/>
<feature type="active site" description="Proton donor" evidence="8">
    <location>
        <position position="37"/>
    </location>
</feature>
<dbReference type="GO" id="GO:0005524">
    <property type="term" value="F:ATP binding"/>
    <property type="evidence" value="ECO:0007669"/>
    <property type="project" value="UniProtKB-KW"/>
</dbReference>
<evidence type="ECO:0000256" key="8">
    <source>
        <dbReference type="HAMAP-Rule" id="MF_00158"/>
    </source>
</evidence>
<comment type="similarity">
    <text evidence="2 8">Belongs to the pantothenate synthetase family.</text>
</comment>
<protein>
    <recommendedName>
        <fullName evidence="8">Pantothenate synthetase</fullName>
        <shortName evidence="8">PS</shortName>
        <ecNumber evidence="8">6.3.2.1</ecNumber>
    </recommendedName>
    <alternativeName>
        <fullName evidence="8">Pantoate--beta-alanine ligase</fullName>
    </alternativeName>
    <alternativeName>
        <fullName evidence="8">Pantoate-activating enzyme</fullName>
    </alternativeName>
</protein>
<dbReference type="HAMAP" id="MF_00158">
    <property type="entry name" value="PanC"/>
    <property type="match status" value="1"/>
</dbReference>
<evidence type="ECO:0000256" key="5">
    <source>
        <dbReference type="ARBA" id="ARBA00022741"/>
    </source>
</evidence>
<feature type="binding site" evidence="8">
    <location>
        <begin position="30"/>
        <end position="37"/>
    </location>
    <ligand>
        <name>ATP</name>
        <dbReference type="ChEBI" id="CHEBI:30616"/>
    </ligand>
</feature>
<dbReference type="PANTHER" id="PTHR21299">
    <property type="entry name" value="CYTIDYLATE KINASE/PANTOATE-BETA-ALANINE LIGASE"/>
    <property type="match status" value="1"/>
</dbReference>
<evidence type="ECO:0000256" key="3">
    <source>
        <dbReference type="ARBA" id="ARBA00022598"/>
    </source>
</evidence>
<evidence type="ECO:0000256" key="7">
    <source>
        <dbReference type="ARBA" id="ARBA00048258"/>
    </source>
</evidence>
<comment type="catalytic activity">
    <reaction evidence="7 8">
        <text>(R)-pantoate + beta-alanine + ATP = (R)-pantothenate + AMP + diphosphate + H(+)</text>
        <dbReference type="Rhea" id="RHEA:10912"/>
        <dbReference type="ChEBI" id="CHEBI:15378"/>
        <dbReference type="ChEBI" id="CHEBI:15980"/>
        <dbReference type="ChEBI" id="CHEBI:29032"/>
        <dbReference type="ChEBI" id="CHEBI:30616"/>
        <dbReference type="ChEBI" id="CHEBI:33019"/>
        <dbReference type="ChEBI" id="CHEBI:57966"/>
        <dbReference type="ChEBI" id="CHEBI:456215"/>
        <dbReference type="EC" id="6.3.2.1"/>
    </reaction>
</comment>
<dbReference type="InterPro" id="IPR004821">
    <property type="entry name" value="Cyt_trans-like"/>
</dbReference>
<dbReference type="Pfam" id="PF02569">
    <property type="entry name" value="Pantoate_ligase"/>
    <property type="match status" value="1"/>
</dbReference>
<organism evidence="9">
    <name type="scientific">Fervidobacterium nodosum</name>
    <dbReference type="NCBI Taxonomy" id="2424"/>
    <lineage>
        <taxon>Bacteria</taxon>
        <taxon>Thermotogati</taxon>
        <taxon>Thermotogota</taxon>
        <taxon>Thermotogae</taxon>
        <taxon>Thermotogales</taxon>
        <taxon>Fervidobacteriaceae</taxon>
        <taxon>Fervidobacterium</taxon>
    </lineage>
</organism>
<evidence type="ECO:0000256" key="6">
    <source>
        <dbReference type="ARBA" id="ARBA00022840"/>
    </source>
</evidence>
<sequence length="281" mass="32562">MRLVQTISEMKKISKELLNEGKTIGFVPTMGYLHEGHLSLVRKAREENDIVVVSIFVNPTQFGPNEDFNRYPRDLERDLRLLEPLSVDYVFYPSVEEMYPQHYSVYVDELELSKYLCGAKRPGHFRGVCTVVTKLFNIVKPTKAYFGQKDAQQFRVLRRMVQNLNMDVEIVEMPIVREHDGLAMSSRNIYLNQEERAEAIRLYKSLLKAKELIENGQNDVNIVKQAMYEILNHPLLKIDYVEIVDEETLTPVEKIQGRVIVALAVFVGKARLIDNMIIELK</sequence>
<dbReference type="InterPro" id="IPR003721">
    <property type="entry name" value="Pantoate_ligase"/>
</dbReference>
<dbReference type="Gene3D" id="3.40.50.620">
    <property type="entry name" value="HUPs"/>
    <property type="match status" value="1"/>
</dbReference>
<dbReference type="FunFam" id="3.30.1300.10:FF:000001">
    <property type="entry name" value="Pantothenate synthetase"/>
    <property type="match status" value="1"/>
</dbReference>
<reference evidence="9" key="1">
    <citation type="journal article" date="2020" name="mSystems">
        <title>Genome- and Community-Level Interaction Insights into Carbon Utilization and Element Cycling Functions of Hydrothermarchaeota in Hydrothermal Sediment.</title>
        <authorList>
            <person name="Zhou Z."/>
            <person name="Liu Y."/>
            <person name="Xu W."/>
            <person name="Pan J."/>
            <person name="Luo Z.H."/>
            <person name="Li M."/>
        </authorList>
    </citation>
    <scope>NUCLEOTIDE SEQUENCE [LARGE SCALE GENOMIC DNA]</scope>
    <source>
        <strain evidence="9">SpSt-1088</strain>
    </source>
</reference>
<feature type="binding site" evidence="8">
    <location>
        <position position="153"/>
    </location>
    <ligand>
        <name>(R)-pantoate</name>
        <dbReference type="ChEBI" id="CHEBI:15980"/>
    </ligand>
</feature>
<comment type="miscellaneous">
    <text evidence="8">The reaction proceeds by a bi uni uni bi ping pong mechanism.</text>
</comment>
<feature type="binding site" evidence="8">
    <location>
        <begin position="147"/>
        <end position="150"/>
    </location>
    <ligand>
        <name>ATP</name>
        <dbReference type="ChEBI" id="CHEBI:30616"/>
    </ligand>
</feature>
<evidence type="ECO:0000256" key="4">
    <source>
        <dbReference type="ARBA" id="ARBA00022655"/>
    </source>
</evidence>
<comment type="function">
    <text evidence="8">Catalyzes the condensation of pantoate with beta-alanine in an ATP-dependent reaction via a pantoyl-adenylate intermediate.</text>
</comment>
<dbReference type="SUPFAM" id="SSF52374">
    <property type="entry name" value="Nucleotidylyl transferase"/>
    <property type="match status" value="1"/>
</dbReference>
<keyword evidence="5 8" id="KW-0547">Nucleotide-binding</keyword>
<evidence type="ECO:0000256" key="2">
    <source>
        <dbReference type="ARBA" id="ARBA00009256"/>
    </source>
</evidence>
<feature type="binding site" evidence="8">
    <location>
        <begin position="184"/>
        <end position="187"/>
    </location>
    <ligand>
        <name>ATP</name>
        <dbReference type="ChEBI" id="CHEBI:30616"/>
    </ligand>
</feature>
<comment type="subcellular location">
    <subcellularLocation>
        <location evidence="8">Cytoplasm</location>
    </subcellularLocation>
</comment>
<comment type="pathway">
    <text evidence="1 8">Cofactor biosynthesis; (R)-pantothenate biosynthesis; (R)-pantothenate from (R)-pantoate and beta-alanine: step 1/1.</text>
</comment>
<dbReference type="PANTHER" id="PTHR21299:SF1">
    <property type="entry name" value="PANTOATE--BETA-ALANINE LIGASE"/>
    <property type="match status" value="1"/>
</dbReference>
<dbReference type="InterPro" id="IPR042176">
    <property type="entry name" value="Pantoate_ligase_C"/>
</dbReference>
<dbReference type="UniPathway" id="UPA00028">
    <property type="reaction ID" value="UER00005"/>
</dbReference>
<keyword evidence="3 8" id="KW-0436">Ligase</keyword>
<dbReference type="FunFam" id="3.40.50.620:FF:000013">
    <property type="entry name" value="Pantothenate synthetase"/>
    <property type="match status" value="1"/>
</dbReference>
<comment type="caution">
    <text evidence="9">The sequence shown here is derived from an EMBL/GenBank/DDBJ whole genome shotgun (WGS) entry which is preliminary data.</text>
</comment>
<keyword evidence="6 8" id="KW-0067">ATP-binding</keyword>
<dbReference type="InterPro" id="IPR014729">
    <property type="entry name" value="Rossmann-like_a/b/a_fold"/>
</dbReference>
<evidence type="ECO:0000313" key="9">
    <source>
        <dbReference type="EMBL" id="HHR34237.1"/>
    </source>
</evidence>
<dbReference type="GO" id="GO:0015940">
    <property type="term" value="P:pantothenate biosynthetic process"/>
    <property type="evidence" value="ECO:0007669"/>
    <property type="project" value="UniProtKB-UniRule"/>
</dbReference>
<keyword evidence="4 8" id="KW-0566">Pantothenate biosynthesis</keyword>
<gene>
    <name evidence="8" type="primary">panC</name>
    <name evidence="9" type="ORF">ENM46_04760</name>
</gene>
<proteinExistence type="inferred from homology"/>
<feature type="binding site" evidence="8">
    <location>
        <position position="61"/>
    </location>
    <ligand>
        <name>(R)-pantoate</name>
        <dbReference type="ChEBI" id="CHEBI:15980"/>
    </ligand>
</feature>
<dbReference type="Gene3D" id="3.30.1300.10">
    <property type="entry name" value="Pantoate-beta-alanine ligase, C-terminal domain"/>
    <property type="match status" value="1"/>
</dbReference>
<dbReference type="GO" id="GO:0005829">
    <property type="term" value="C:cytosol"/>
    <property type="evidence" value="ECO:0007669"/>
    <property type="project" value="TreeGrafter"/>
</dbReference>
<evidence type="ECO:0000256" key="1">
    <source>
        <dbReference type="ARBA" id="ARBA00004990"/>
    </source>
</evidence>
<keyword evidence="8" id="KW-0963">Cytoplasm</keyword>
<dbReference type="CDD" id="cd00560">
    <property type="entry name" value="PanC"/>
    <property type="match status" value="1"/>
</dbReference>